<feature type="domain" description="Luciferase-like" evidence="7">
    <location>
        <begin position="41"/>
        <end position="388"/>
    </location>
</feature>
<sequence>MTPPSGGARKTLHVNLFEMACVGHIVHGLWRAPGNNRHRFSELSYWKEVAQLAERGLFDAIFLADVVGTYDRFADGTNAALRQGVQIPNLDPLMLVPAMAAVTSHLGFGVTFSTTYEPPFAFARRMATLDVLTEGRVGWNIVTSYLQSAARNFGLEDEIPHDERYVIADEYIDVLYKLWEGSWDDDAIVADRIADIFTDPSRVRPINHRGTHFQVAGPHLVQPSRQRTPVLFQATGSPAGLEYAARHAEVVFIGGQTTADVRHNISKTRKRAEAYGRHPDDIRFLVQAGIITAPTEKEAQEKLHYYREFYSVEGALVHAQAEVDLRRFDPAETIESVIAREGAAFGNMGRRFHPGQTVGDALQQIARFDEGRYFIAGTPERVADAIESWLDDDDIDGINLRQYHSFDTARDFIDLVVPELQERGRYRTAYTPGETLRERLFGAGEARLPERHPGARYRNPDALNTPTAPLFPAQPSIRMPQQ</sequence>
<dbReference type="SUPFAM" id="SSF51679">
    <property type="entry name" value="Bacterial luciferase-like"/>
    <property type="match status" value="1"/>
</dbReference>
<evidence type="ECO:0000256" key="6">
    <source>
        <dbReference type="SAM" id="MobiDB-lite"/>
    </source>
</evidence>
<evidence type="ECO:0000256" key="2">
    <source>
        <dbReference type="ARBA" id="ARBA00022643"/>
    </source>
</evidence>
<protein>
    <submittedName>
        <fullName evidence="8">NtaA/DmoA family FMN-dependent monooxygenase</fullName>
        <ecNumber evidence="8">1.14.-.-</ecNumber>
    </submittedName>
</protein>
<evidence type="ECO:0000313" key="9">
    <source>
        <dbReference type="Proteomes" id="UP000615326"/>
    </source>
</evidence>
<dbReference type="RefSeq" id="WP_173578345.1">
    <property type="nucleotide sequence ID" value="NZ_WOSW01000042.1"/>
</dbReference>
<keyword evidence="1" id="KW-0285">Flavoprotein</keyword>
<dbReference type="InterPro" id="IPR051260">
    <property type="entry name" value="Diverse_substr_monoxygenases"/>
</dbReference>
<gene>
    <name evidence="8" type="ORF">GOB84_15230</name>
</gene>
<evidence type="ECO:0000259" key="7">
    <source>
        <dbReference type="Pfam" id="PF00296"/>
    </source>
</evidence>
<dbReference type="Pfam" id="PF00296">
    <property type="entry name" value="Bac_luciferase"/>
    <property type="match status" value="1"/>
</dbReference>
<dbReference type="PANTHER" id="PTHR30011:SF16">
    <property type="entry name" value="C2H2 FINGER DOMAIN TRANSCRIPTION FACTOR (EUROFUNG)-RELATED"/>
    <property type="match status" value="1"/>
</dbReference>
<dbReference type="PIRSF" id="PIRSF000337">
    <property type="entry name" value="NTA_MOA"/>
    <property type="match status" value="1"/>
</dbReference>
<keyword evidence="9" id="KW-1185">Reference proteome</keyword>
<dbReference type="GO" id="GO:0004497">
    <property type="term" value="F:monooxygenase activity"/>
    <property type="evidence" value="ECO:0007669"/>
    <property type="project" value="UniProtKB-KW"/>
</dbReference>
<feature type="region of interest" description="Disordered" evidence="6">
    <location>
        <begin position="447"/>
        <end position="482"/>
    </location>
</feature>
<organism evidence="8 9">
    <name type="scientific">Acetobacter fallax</name>
    <dbReference type="NCBI Taxonomy" id="1737473"/>
    <lineage>
        <taxon>Bacteria</taxon>
        <taxon>Pseudomonadati</taxon>
        <taxon>Pseudomonadota</taxon>
        <taxon>Alphaproteobacteria</taxon>
        <taxon>Acetobacterales</taxon>
        <taxon>Acetobacteraceae</taxon>
        <taxon>Acetobacter</taxon>
    </lineage>
</organism>
<evidence type="ECO:0000256" key="1">
    <source>
        <dbReference type="ARBA" id="ARBA00022630"/>
    </source>
</evidence>
<keyword evidence="3 8" id="KW-0560">Oxidoreductase</keyword>
<dbReference type="EMBL" id="WOSW01000042">
    <property type="protein sequence ID" value="NHO33879.1"/>
    <property type="molecule type" value="Genomic_DNA"/>
</dbReference>
<keyword evidence="2" id="KW-0288">FMN</keyword>
<dbReference type="InterPro" id="IPR036661">
    <property type="entry name" value="Luciferase-like_sf"/>
</dbReference>
<name>A0ABX0KBR4_9PROT</name>
<keyword evidence="4 8" id="KW-0503">Monooxygenase</keyword>
<dbReference type="Gene3D" id="3.20.20.30">
    <property type="entry name" value="Luciferase-like domain"/>
    <property type="match status" value="1"/>
</dbReference>
<proteinExistence type="inferred from homology"/>
<dbReference type="NCBIfam" id="TIGR03860">
    <property type="entry name" value="FMN_nitrolo"/>
    <property type="match status" value="1"/>
</dbReference>
<dbReference type="InterPro" id="IPR016215">
    <property type="entry name" value="NTA_MOA"/>
</dbReference>
<evidence type="ECO:0000256" key="4">
    <source>
        <dbReference type="ARBA" id="ARBA00023033"/>
    </source>
</evidence>
<comment type="similarity">
    <text evidence="5">Belongs to the NtaA/SnaA/DszA monooxygenase family.</text>
</comment>
<dbReference type="PANTHER" id="PTHR30011">
    <property type="entry name" value="ALKANESULFONATE MONOOXYGENASE-RELATED"/>
    <property type="match status" value="1"/>
</dbReference>
<dbReference type="InterPro" id="IPR011251">
    <property type="entry name" value="Luciferase-like_dom"/>
</dbReference>
<evidence type="ECO:0000256" key="3">
    <source>
        <dbReference type="ARBA" id="ARBA00023002"/>
    </source>
</evidence>
<evidence type="ECO:0000313" key="8">
    <source>
        <dbReference type="EMBL" id="NHO33879.1"/>
    </source>
</evidence>
<dbReference type="Proteomes" id="UP000615326">
    <property type="component" value="Unassembled WGS sequence"/>
</dbReference>
<accession>A0ABX0KBR4</accession>
<reference evidence="8 9" key="1">
    <citation type="journal article" date="2020" name="Int. J. Syst. Evol. Microbiol.">
        <title>Novel acetic acid bacteria from cider fermentations: Acetobacter conturbans sp. nov. and Acetobacter fallax sp. nov.</title>
        <authorList>
            <person name="Sombolestani A.S."/>
            <person name="Cleenwerck I."/>
            <person name="Cnockaert M."/>
            <person name="Borremans W."/>
            <person name="Wieme A.D."/>
            <person name="De Vuyst L."/>
            <person name="Vandamme P."/>
        </authorList>
    </citation>
    <scope>NUCLEOTIDE SEQUENCE [LARGE SCALE GENOMIC DNA]</scope>
    <source>
        <strain evidence="8 9">LMG 1637</strain>
    </source>
</reference>
<evidence type="ECO:0000256" key="5">
    <source>
        <dbReference type="ARBA" id="ARBA00033748"/>
    </source>
</evidence>
<comment type="caution">
    <text evidence="8">The sequence shown here is derived from an EMBL/GenBank/DDBJ whole genome shotgun (WGS) entry which is preliminary data.</text>
</comment>
<dbReference type="EC" id="1.14.-.-" evidence="8"/>